<dbReference type="InterPro" id="IPR035965">
    <property type="entry name" value="PAS-like_dom_sf"/>
</dbReference>
<dbReference type="PROSITE" id="PS50110">
    <property type="entry name" value="RESPONSE_REGULATORY"/>
    <property type="match status" value="1"/>
</dbReference>
<dbReference type="InterPro" id="IPR003594">
    <property type="entry name" value="HATPase_dom"/>
</dbReference>
<feature type="domain" description="Histidine kinase" evidence="6">
    <location>
        <begin position="1056"/>
        <end position="1270"/>
    </location>
</feature>
<dbReference type="NCBIfam" id="TIGR00229">
    <property type="entry name" value="sensory_box"/>
    <property type="match status" value="1"/>
</dbReference>
<keyword evidence="3 4" id="KW-0597">Phosphoprotein</keyword>
<dbReference type="InterPro" id="IPR036034">
    <property type="entry name" value="PDZ_sf"/>
</dbReference>
<dbReference type="InterPro" id="IPR000014">
    <property type="entry name" value="PAS"/>
</dbReference>
<protein>
    <recommendedName>
        <fullName evidence="2">histidine kinase</fullName>
        <ecNumber evidence="2">2.7.13.3</ecNumber>
    </recommendedName>
</protein>
<dbReference type="GO" id="GO:0000155">
    <property type="term" value="F:phosphorelay sensor kinase activity"/>
    <property type="evidence" value="ECO:0007669"/>
    <property type="project" value="InterPro"/>
</dbReference>
<evidence type="ECO:0000259" key="6">
    <source>
        <dbReference type="PROSITE" id="PS50109"/>
    </source>
</evidence>
<evidence type="ECO:0000256" key="1">
    <source>
        <dbReference type="ARBA" id="ARBA00000085"/>
    </source>
</evidence>
<dbReference type="CDD" id="cd00130">
    <property type="entry name" value="PAS"/>
    <property type="match status" value="1"/>
</dbReference>
<dbReference type="SUPFAM" id="SSF52172">
    <property type="entry name" value="CheY-like"/>
    <property type="match status" value="1"/>
</dbReference>
<dbReference type="Gene3D" id="3.40.50.2300">
    <property type="match status" value="1"/>
</dbReference>
<dbReference type="SMART" id="SM00388">
    <property type="entry name" value="HisKA"/>
    <property type="match status" value="1"/>
</dbReference>
<dbReference type="PROSITE" id="PS51257">
    <property type="entry name" value="PROKAR_LIPOPROTEIN"/>
    <property type="match status" value="1"/>
</dbReference>
<dbReference type="InterPro" id="IPR001478">
    <property type="entry name" value="PDZ"/>
</dbReference>
<dbReference type="InterPro" id="IPR000700">
    <property type="entry name" value="PAS-assoc_C"/>
</dbReference>
<dbReference type="SMART" id="SM00448">
    <property type="entry name" value="REC"/>
    <property type="match status" value="1"/>
</dbReference>
<feature type="domain" description="PAC" evidence="9">
    <location>
        <begin position="970"/>
        <end position="1022"/>
    </location>
</feature>
<dbReference type="PROSITE" id="PS50112">
    <property type="entry name" value="PAS"/>
    <property type="match status" value="1"/>
</dbReference>
<sequence length="1416" mass="156433">MFRHPRPHPFSEPTPKILSALRLSVLVIVASIACQQSVKTLLAETAYQIQSANPLSEPWRISRFSEPAIRGARCVAEDHQHNMWFGLKSGLARYDGLQWRYFAGKHGLPSAPINWLTASHDGSLIASSGKGLYRSEPNAETDRAGEKWKPFFPPADQPGPEFGNVVETADGTLWVCSDWGLIRFEANQSTLYTSDDFAAVIDEFDWFDEVRSFPGSLLPVDQAYDGTGLVLVGRTVVFLDEEGPAKAAGLRIGDVIRKVNGQSNNLAESLQRSPGKLVRLSVIRPDSQAKKTISFTTTSTRKSFPSPAVHSIMRSRSGQLWCGAVNGSVLMSADEGETWSSWDKEELVVGKRPAVLEARDGKIWVISSDRDGGFDCFDGKGWMSGELSNLVGGDFVSPIVQTDDDTLWVGGLQRMHMYHNSSWKTFDTRDKELPSRGQRMFVASDDALWILGLRQFPIRIAMSKSEYWSVQNLDYQCTDAEGDRWFIDAALGLTVRQSDEETVAYSADDGCIAKPICIAALEQGVIVRGAHGQSAAVSTFDGAKWERSTFPKIARSFGSKGFKLSRDGRIWISANGRLDRGLSGGFIVGRPGKWDHMHLPSSPRFATTIVELADGRMMFAGGFGVILYDGKTWQRPDDPLLNGKGCTNACIDAEGNVWIATLECGVVKFDGTRYTQYGEKHGLPLSDIGVINVGERGGVWTNSSKGIHRFDGSHFHHVNLPNHLGRRSIRFEADGSVWLDGGKRIHADRQRPTAWIDPPTISMEQHGQWQITFQGVDTWNRTRPNELTWSYRIDDQPWSRFRRARRILLQGLRPGEHSLQLRSRDHDFNVSDVSRPTSIEVIAPVWARPWFLAAAACLLAVLAWLAAGWIRRGIALRTSNQELARTQELLASQFAVKTAQFRAICDCSPTGIFVSGVDGQLSYVNHQLERTLGVPAESALGDGWATGIHPGDRDRVVELWMKSIRTRGKFRDQGRFVHSNGDVIWFEVVAEPIKSDGGELLGFVGAVDNVTERVHSQDRLESSNEKLRHTLEQLQFTQDRAIKRERLAALGKMAAGVAHDINNSLTPILTFAELLAQDGTVVGKPHEWAEYIRTGVSDMSDTVRRLDHFYRASHNLNLLETVSLTDLIRQTVDMTKPRWQDNVTERGKRVQVKVDASSSPSVHAVASQIRAVMTNLIFNAVDAINGEGTVTIRIFEQSGDAVVEVADDGVGMTPEDLEKCLEPFYTSKDKGSGLGLSECLAIISQHGGTLEIDSTLNQGAVAKFSLPLATDVPAEPLTRETASLVDDLLSNSSSDASSPQVLYIDDEPMVRESVTAMLNSMGTVVLTAPDGMTGLEMLGENDFQLVLCDRGMPGMDGVEVMQEIKRRNPKLPVIMISGWAQPVSEGIDASEFLKKPVAYEDLQAIVRKHLRVVPTK</sequence>
<dbReference type="SUPFAM" id="SSF50156">
    <property type="entry name" value="PDZ domain-like"/>
    <property type="match status" value="1"/>
</dbReference>
<name>A0A517NV01_9BACT</name>
<comment type="catalytic activity">
    <reaction evidence="1">
        <text>ATP + protein L-histidine = ADP + protein N-phospho-L-histidine.</text>
        <dbReference type="EC" id="2.7.13.3"/>
    </reaction>
</comment>
<feature type="modified residue" description="4-aspartylphosphate" evidence="4">
    <location>
        <position position="1349"/>
    </location>
</feature>
<evidence type="ECO:0000256" key="2">
    <source>
        <dbReference type="ARBA" id="ARBA00012438"/>
    </source>
</evidence>
<dbReference type="InterPro" id="IPR013783">
    <property type="entry name" value="Ig-like_fold"/>
</dbReference>
<dbReference type="Gene3D" id="2.30.42.10">
    <property type="match status" value="1"/>
</dbReference>
<dbReference type="InterPro" id="IPR015943">
    <property type="entry name" value="WD40/YVTN_repeat-like_dom_sf"/>
</dbReference>
<dbReference type="InterPro" id="IPR004358">
    <property type="entry name" value="Sig_transdc_His_kin-like_C"/>
</dbReference>
<dbReference type="SMART" id="SM00091">
    <property type="entry name" value="PAS"/>
    <property type="match status" value="1"/>
</dbReference>
<dbReference type="Gene3D" id="2.130.10.10">
    <property type="entry name" value="YVTN repeat-like/Quinoprotein amine dehydrogenase"/>
    <property type="match status" value="3"/>
</dbReference>
<dbReference type="InterPro" id="IPR036097">
    <property type="entry name" value="HisK_dim/P_sf"/>
</dbReference>
<dbReference type="InterPro" id="IPR011006">
    <property type="entry name" value="CheY-like_superfamily"/>
</dbReference>
<feature type="domain" description="Response regulatory" evidence="7">
    <location>
        <begin position="1300"/>
        <end position="1410"/>
    </location>
</feature>
<dbReference type="InterPro" id="IPR005467">
    <property type="entry name" value="His_kinase_dom"/>
</dbReference>
<evidence type="ECO:0000259" key="8">
    <source>
        <dbReference type="PROSITE" id="PS50112"/>
    </source>
</evidence>
<dbReference type="InterPro" id="IPR001610">
    <property type="entry name" value="PAC"/>
</dbReference>
<dbReference type="SMART" id="SM00387">
    <property type="entry name" value="HATPase_c"/>
    <property type="match status" value="1"/>
</dbReference>
<keyword evidence="11" id="KW-1185">Reference proteome</keyword>
<dbReference type="CDD" id="cd00156">
    <property type="entry name" value="REC"/>
    <property type="match status" value="1"/>
</dbReference>
<dbReference type="InterPro" id="IPR001789">
    <property type="entry name" value="Sig_transdc_resp-reg_receiver"/>
</dbReference>
<evidence type="ECO:0000259" key="5">
    <source>
        <dbReference type="PROSITE" id="PS50106"/>
    </source>
</evidence>
<dbReference type="SMART" id="SM00086">
    <property type="entry name" value="PAC"/>
    <property type="match status" value="1"/>
</dbReference>
<dbReference type="InterPro" id="IPR036278">
    <property type="entry name" value="Sialidase_sf"/>
</dbReference>
<dbReference type="Gene3D" id="3.30.450.20">
    <property type="entry name" value="PAS domain"/>
    <property type="match status" value="1"/>
</dbReference>
<evidence type="ECO:0000313" key="10">
    <source>
        <dbReference type="EMBL" id="QDT10957.1"/>
    </source>
</evidence>
<dbReference type="InterPro" id="IPR013655">
    <property type="entry name" value="PAS_fold_3"/>
</dbReference>
<dbReference type="Gene3D" id="1.10.287.130">
    <property type="match status" value="1"/>
</dbReference>
<accession>A0A517NV01</accession>
<dbReference type="SUPFAM" id="SSF55874">
    <property type="entry name" value="ATPase domain of HSP90 chaperone/DNA topoisomerase II/histidine kinase"/>
    <property type="match status" value="1"/>
</dbReference>
<dbReference type="SUPFAM" id="SSF47384">
    <property type="entry name" value="Homodimeric domain of signal transducing histidine kinase"/>
    <property type="match status" value="1"/>
</dbReference>
<dbReference type="SMART" id="SM00228">
    <property type="entry name" value="PDZ"/>
    <property type="match status" value="1"/>
</dbReference>
<dbReference type="RefSeq" id="WP_419190035.1">
    <property type="nucleotide sequence ID" value="NZ_CP036526.1"/>
</dbReference>
<dbReference type="EMBL" id="CP036526">
    <property type="protein sequence ID" value="QDT10957.1"/>
    <property type="molecule type" value="Genomic_DNA"/>
</dbReference>
<evidence type="ECO:0000256" key="4">
    <source>
        <dbReference type="PROSITE-ProRule" id="PRU00169"/>
    </source>
</evidence>
<dbReference type="PRINTS" id="PR00344">
    <property type="entry name" value="BCTRLSENSOR"/>
</dbReference>
<feature type="domain" description="PDZ" evidence="5">
    <location>
        <begin position="217"/>
        <end position="286"/>
    </location>
</feature>
<evidence type="ECO:0000259" key="7">
    <source>
        <dbReference type="PROSITE" id="PS50110"/>
    </source>
</evidence>
<dbReference type="Pfam" id="PF00072">
    <property type="entry name" value="Response_reg"/>
    <property type="match status" value="1"/>
</dbReference>
<dbReference type="Pfam" id="PF02518">
    <property type="entry name" value="HATPase_c"/>
    <property type="match status" value="1"/>
</dbReference>
<dbReference type="PROSITE" id="PS50109">
    <property type="entry name" value="HIS_KIN"/>
    <property type="match status" value="1"/>
</dbReference>
<dbReference type="InterPro" id="IPR003661">
    <property type="entry name" value="HisK_dim/P_dom"/>
</dbReference>
<proteinExistence type="predicted"/>
<dbReference type="Gene3D" id="3.30.565.10">
    <property type="entry name" value="Histidine kinase-like ATPase, C-terminal domain"/>
    <property type="match status" value="1"/>
</dbReference>
<dbReference type="Gene3D" id="2.60.40.10">
    <property type="entry name" value="Immunoglobulins"/>
    <property type="match status" value="1"/>
</dbReference>
<feature type="domain" description="PAS" evidence="8">
    <location>
        <begin position="897"/>
        <end position="967"/>
    </location>
</feature>
<dbReference type="EC" id="2.7.13.3" evidence="2"/>
<dbReference type="Pfam" id="PF00512">
    <property type="entry name" value="HisKA"/>
    <property type="match status" value="1"/>
</dbReference>
<dbReference type="SUPFAM" id="SSF50939">
    <property type="entry name" value="Sialidases"/>
    <property type="match status" value="2"/>
</dbReference>
<organism evidence="10 11">
    <name type="scientific">Stieleria marina</name>
    <dbReference type="NCBI Taxonomy" id="1930275"/>
    <lineage>
        <taxon>Bacteria</taxon>
        <taxon>Pseudomonadati</taxon>
        <taxon>Planctomycetota</taxon>
        <taxon>Planctomycetia</taxon>
        <taxon>Pirellulales</taxon>
        <taxon>Pirellulaceae</taxon>
        <taxon>Stieleria</taxon>
    </lineage>
</organism>
<gene>
    <name evidence="10" type="primary">zraS_3</name>
    <name evidence="10" type="ORF">K239x_29500</name>
</gene>
<dbReference type="SUPFAM" id="SSF63829">
    <property type="entry name" value="Calcium-dependent phosphotriesterase"/>
    <property type="match status" value="1"/>
</dbReference>
<dbReference type="SUPFAM" id="SSF55785">
    <property type="entry name" value="PYP-like sensor domain (PAS domain)"/>
    <property type="match status" value="1"/>
</dbReference>
<dbReference type="Pfam" id="PF08447">
    <property type="entry name" value="PAS_3"/>
    <property type="match status" value="1"/>
</dbReference>
<dbReference type="Proteomes" id="UP000319817">
    <property type="component" value="Chromosome"/>
</dbReference>
<evidence type="ECO:0000256" key="3">
    <source>
        <dbReference type="ARBA" id="ARBA00022553"/>
    </source>
</evidence>
<reference evidence="10 11" key="1">
    <citation type="submission" date="2019-02" db="EMBL/GenBank/DDBJ databases">
        <title>Deep-cultivation of Planctomycetes and their phenomic and genomic characterization uncovers novel biology.</title>
        <authorList>
            <person name="Wiegand S."/>
            <person name="Jogler M."/>
            <person name="Boedeker C."/>
            <person name="Pinto D."/>
            <person name="Vollmers J."/>
            <person name="Rivas-Marin E."/>
            <person name="Kohn T."/>
            <person name="Peeters S.H."/>
            <person name="Heuer A."/>
            <person name="Rast P."/>
            <person name="Oberbeckmann S."/>
            <person name="Bunk B."/>
            <person name="Jeske O."/>
            <person name="Meyerdierks A."/>
            <person name="Storesund J.E."/>
            <person name="Kallscheuer N."/>
            <person name="Luecker S."/>
            <person name="Lage O.M."/>
            <person name="Pohl T."/>
            <person name="Merkel B.J."/>
            <person name="Hornburger P."/>
            <person name="Mueller R.-W."/>
            <person name="Bruemmer F."/>
            <person name="Labrenz M."/>
            <person name="Spormann A.M."/>
            <person name="Op den Camp H."/>
            <person name="Overmann J."/>
            <person name="Amann R."/>
            <person name="Jetten M.S.M."/>
            <person name="Mascher T."/>
            <person name="Medema M.H."/>
            <person name="Devos D.P."/>
            <person name="Kaster A.-K."/>
            <person name="Ovreas L."/>
            <person name="Rohde M."/>
            <person name="Galperin M.Y."/>
            <person name="Jogler C."/>
        </authorList>
    </citation>
    <scope>NUCLEOTIDE SEQUENCE [LARGE SCALE GENOMIC DNA]</scope>
    <source>
        <strain evidence="10 11">K23_9</strain>
    </source>
</reference>
<evidence type="ECO:0000259" key="9">
    <source>
        <dbReference type="PROSITE" id="PS50113"/>
    </source>
</evidence>
<keyword evidence="10" id="KW-0808">Transferase</keyword>
<dbReference type="PROSITE" id="PS50106">
    <property type="entry name" value="PDZ"/>
    <property type="match status" value="1"/>
</dbReference>
<dbReference type="CDD" id="cd00082">
    <property type="entry name" value="HisKA"/>
    <property type="match status" value="1"/>
</dbReference>
<dbReference type="PANTHER" id="PTHR43547">
    <property type="entry name" value="TWO-COMPONENT HISTIDINE KINASE"/>
    <property type="match status" value="1"/>
</dbReference>
<evidence type="ECO:0000313" key="11">
    <source>
        <dbReference type="Proteomes" id="UP000319817"/>
    </source>
</evidence>
<dbReference type="InterPro" id="IPR036890">
    <property type="entry name" value="HATPase_C_sf"/>
</dbReference>
<dbReference type="PANTHER" id="PTHR43547:SF2">
    <property type="entry name" value="HYBRID SIGNAL TRANSDUCTION HISTIDINE KINASE C"/>
    <property type="match status" value="1"/>
</dbReference>
<dbReference type="PROSITE" id="PS50113">
    <property type="entry name" value="PAC"/>
    <property type="match status" value="1"/>
</dbReference>